<feature type="region of interest" description="Disordered" evidence="6">
    <location>
        <begin position="1"/>
        <end position="26"/>
    </location>
</feature>
<protein>
    <submittedName>
        <fullName evidence="8">Zinc finger protein</fullName>
    </submittedName>
</protein>
<sequence length="420" mass="47149">MPPRGWGSTGNHGNAQSASIREGEHPCMNLRQFSMPEIREPLEADRMQSLPPLRAAVSENIPQEHARPARSEGILPAIISSNQPPTSRPSPSLSVFDLPTATYMWPRFNPMAQSKSSRLPVMYVEYKPPSDRMTCRQRSWRQRSLNEISREVSDGSGAAWHSGASSRKRSSSEESEASPPSPSDRFLKHPRTSRSGSPSQRDICSTPEAGDSTRSQCTDQDLRTTFGGLEIESEHSSEETSPAPQGGTTDAILYRRRDRKSSPEGGGSGWTKYARPPKPTNKPPNELTDKEKEYTCTWRLVNKDGSTSPCPYHGKRHLMKRHIESKHFKLRPCICHICGKGFAQKSNLQTHINTHTGETPHKCPYPNCEISFSDPARRHRHMKKDHQHVSSRSKKNRREPIDTSPEVSELDEDDEMIPSA</sequence>
<dbReference type="GO" id="GO:0000978">
    <property type="term" value="F:RNA polymerase II cis-regulatory region sequence-specific DNA binding"/>
    <property type="evidence" value="ECO:0007669"/>
    <property type="project" value="TreeGrafter"/>
</dbReference>
<dbReference type="FunFam" id="3.30.160.60:FF:000303">
    <property type="entry name" value="Zinc finger protein 41"/>
    <property type="match status" value="1"/>
</dbReference>
<dbReference type="GeneID" id="38776543"/>
<keyword evidence="9" id="KW-1185">Reference proteome</keyword>
<dbReference type="GO" id="GO:0008270">
    <property type="term" value="F:zinc ion binding"/>
    <property type="evidence" value="ECO:0007669"/>
    <property type="project" value="UniProtKB-KW"/>
</dbReference>
<dbReference type="Pfam" id="PF00096">
    <property type="entry name" value="zf-C2H2"/>
    <property type="match status" value="1"/>
</dbReference>
<feature type="region of interest" description="Disordered" evidence="6">
    <location>
        <begin position="377"/>
        <end position="420"/>
    </location>
</feature>
<keyword evidence="3 5" id="KW-0863">Zinc-finger</keyword>
<dbReference type="PROSITE" id="PS50157">
    <property type="entry name" value="ZINC_FINGER_C2H2_2"/>
    <property type="match status" value="1"/>
</dbReference>
<organism evidence="8 9">
    <name type="scientific">Sparassis crispa</name>
    <dbReference type="NCBI Taxonomy" id="139825"/>
    <lineage>
        <taxon>Eukaryota</taxon>
        <taxon>Fungi</taxon>
        <taxon>Dikarya</taxon>
        <taxon>Basidiomycota</taxon>
        <taxon>Agaricomycotina</taxon>
        <taxon>Agaricomycetes</taxon>
        <taxon>Polyporales</taxon>
        <taxon>Sparassidaceae</taxon>
        <taxon>Sparassis</taxon>
    </lineage>
</organism>
<dbReference type="PANTHER" id="PTHR19818:SF139">
    <property type="entry name" value="PAIR-RULE PROTEIN ODD-PAIRED"/>
    <property type="match status" value="1"/>
</dbReference>
<keyword evidence="1" id="KW-0479">Metal-binding</keyword>
<evidence type="ECO:0000259" key="7">
    <source>
        <dbReference type="PROSITE" id="PS50157"/>
    </source>
</evidence>
<comment type="caution">
    <text evidence="8">The sequence shown here is derived from an EMBL/GenBank/DDBJ whole genome shotgun (WGS) entry which is preliminary data.</text>
</comment>
<dbReference type="STRING" id="139825.A0A401GBQ8"/>
<evidence type="ECO:0000313" key="9">
    <source>
        <dbReference type="Proteomes" id="UP000287166"/>
    </source>
</evidence>
<keyword evidence="4" id="KW-0862">Zinc</keyword>
<feature type="region of interest" description="Disordered" evidence="6">
    <location>
        <begin position="232"/>
        <end position="289"/>
    </location>
</feature>
<feature type="region of interest" description="Disordered" evidence="6">
    <location>
        <begin position="148"/>
        <end position="220"/>
    </location>
</feature>
<gene>
    <name evidence="8" type="ORF">SCP_0208260</name>
</gene>
<feature type="compositionally biased region" description="Acidic residues" evidence="6">
    <location>
        <begin position="408"/>
        <end position="420"/>
    </location>
</feature>
<feature type="compositionally biased region" description="Basic residues" evidence="6">
    <location>
        <begin position="377"/>
        <end position="397"/>
    </location>
</feature>
<evidence type="ECO:0000256" key="2">
    <source>
        <dbReference type="ARBA" id="ARBA00022737"/>
    </source>
</evidence>
<name>A0A401GBQ8_9APHY</name>
<accession>A0A401GBQ8</accession>
<dbReference type="SUPFAM" id="SSF57667">
    <property type="entry name" value="beta-beta-alpha zinc fingers"/>
    <property type="match status" value="1"/>
</dbReference>
<dbReference type="InterPro" id="IPR050329">
    <property type="entry name" value="GLI_C2H2-zinc-finger"/>
</dbReference>
<evidence type="ECO:0000256" key="1">
    <source>
        <dbReference type="ARBA" id="ARBA00022723"/>
    </source>
</evidence>
<dbReference type="Proteomes" id="UP000287166">
    <property type="component" value="Unassembled WGS sequence"/>
</dbReference>
<feature type="compositionally biased region" description="Polar residues" evidence="6">
    <location>
        <begin position="9"/>
        <end position="19"/>
    </location>
</feature>
<dbReference type="InParanoid" id="A0A401GBQ8"/>
<dbReference type="GO" id="GO:0005634">
    <property type="term" value="C:nucleus"/>
    <property type="evidence" value="ECO:0007669"/>
    <property type="project" value="UniProtKB-ARBA"/>
</dbReference>
<feature type="domain" description="C2H2-type" evidence="7">
    <location>
        <begin position="333"/>
        <end position="360"/>
    </location>
</feature>
<feature type="compositionally biased region" description="Low complexity" evidence="6">
    <location>
        <begin position="154"/>
        <end position="165"/>
    </location>
</feature>
<dbReference type="OrthoDB" id="654211at2759"/>
<evidence type="ECO:0000313" key="8">
    <source>
        <dbReference type="EMBL" id="GBE79626.1"/>
    </source>
</evidence>
<dbReference type="AlphaFoldDB" id="A0A401GBQ8"/>
<evidence type="ECO:0000256" key="6">
    <source>
        <dbReference type="SAM" id="MobiDB-lite"/>
    </source>
</evidence>
<keyword evidence="2" id="KW-0677">Repeat</keyword>
<dbReference type="SMART" id="SM00355">
    <property type="entry name" value="ZnF_C2H2"/>
    <property type="match status" value="2"/>
</dbReference>
<dbReference type="GO" id="GO:0000981">
    <property type="term" value="F:DNA-binding transcription factor activity, RNA polymerase II-specific"/>
    <property type="evidence" value="ECO:0007669"/>
    <property type="project" value="TreeGrafter"/>
</dbReference>
<evidence type="ECO:0000256" key="3">
    <source>
        <dbReference type="ARBA" id="ARBA00022771"/>
    </source>
</evidence>
<dbReference type="InterPro" id="IPR036236">
    <property type="entry name" value="Znf_C2H2_sf"/>
</dbReference>
<evidence type="ECO:0000256" key="5">
    <source>
        <dbReference type="PROSITE-ProRule" id="PRU00042"/>
    </source>
</evidence>
<dbReference type="RefSeq" id="XP_027610539.1">
    <property type="nucleotide sequence ID" value="XM_027754738.1"/>
</dbReference>
<dbReference type="InterPro" id="IPR013087">
    <property type="entry name" value="Znf_C2H2_type"/>
</dbReference>
<dbReference type="PANTHER" id="PTHR19818">
    <property type="entry name" value="ZINC FINGER PROTEIN ZIC AND GLI"/>
    <property type="match status" value="1"/>
</dbReference>
<reference evidence="8 9" key="1">
    <citation type="journal article" date="2018" name="Sci. Rep.">
        <title>Genome sequence of the cauliflower mushroom Sparassis crispa (Hanabiratake) and its association with beneficial usage.</title>
        <authorList>
            <person name="Kiyama R."/>
            <person name="Furutani Y."/>
            <person name="Kawaguchi K."/>
            <person name="Nakanishi T."/>
        </authorList>
    </citation>
    <scope>NUCLEOTIDE SEQUENCE [LARGE SCALE GENOMIC DNA]</scope>
</reference>
<evidence type="ECO:0000256" key="4">
    <source>
        <dbReference type="ARBA" id="ARBA00022833"/>
    </source>
</evidence>
<feature type="compositionally biased region" description="Polar residues" evidence="6">
    <location>
        <begin position="193"/>
        <end position="203"/>
    </location>
</feature>
<dbReference type="PROSITE" id="PS00028">
    <property type="entry name" value="ZINC_FINGER_C2H2_1"/>
    <property type="match status" value="2"/>
</dbReference>
<dbReference type="Gene3D" id="3.30.160.60">
    <property type="entry name" value="Classic Zinc Finger"/>
    <property type="match status" value="2"/>
</dbReference>
<proteinExistence type="predicted"/>
<dbReference type="GO" id="GO:0045944">
    <property type="term" value="P:positive regulation of transcription by RNA polymerase II"/>
    <property type="evidence" value="ECO:0007669"/>
    <property type="project" value="UniProtKB-ARBA"/>
</dbReference>
<dbReference type="EMBL" id="BFAD01000002">
    <property type="protein sequence ID" value="GBE79626.1"/>
    <property type="molecule type" value="Genomic_DNA"/>
</dbReference>